<accession>A0A9X6M663</accession>
<reference evidence="2 3" key="1">
    <citation type="submission" date="2016-10" db="EMBL/GenBank/DDBJ databases">
        <title>Comparative genomics of Bacillus thuringiensis reveals a path to pathogens against multiple invertebrate hosts.</title>
        <authorList>
            <person name="Zheng J."/>
            <person name="Gao Q."/>
            <person name="Liu H."/>
            <person name="Peng D."/>
            <person name="Ruan L."/>
            <person name="Sun M."/>
        </authorList>
    </citation>
    <scope>NUCLEOTIDE SEQUENCE [LARGE SCALE GENOMIC DNA]</scope>
    <source>
        <strain evidence="2">BGSC 4CF1</strain>
    </source>
</reference>
<keyword evidence="1" id="KW-1133">Transmembrane helix</keyword>
<dbReference type="AlphaFoldDB" id="A0A9X6M663"/>
<protein>
    <submittedName>
        <fullName evidence="2">Uncharacterized protein</fullName>
    </submittedName>
</protein>
<organism evidence="2 3">
    <name type="scientific">Bacillus thuringiensis subsp. jegathesan</name>
    <dbReference type="NCBI Taxonomy" id="56955"/>
    <lineage>
        <taxon>Bacteria</taxon>
        <taxon>Bacillati</taxon>
        <taxon>Bacillota</taxon>
        <taxon>Bacilli</taxon>
        <taxon>Bacillales</taxon>
        <taxon>Bacillaceae</taxon>
        <taxon>Bacillus</taxon>
        <taxon>Bacillus cereus group</taxon>
    </lineage>
</organism>
<dbReference type="Proteomes" id="UP000194853">
    <property type="component" value="Unassembled WGS sequence"/>
</dbReference>
<feature type="transmembrane region" description="Helical" evidence="1">
    <location>
        <begin position="21"/>
        <end position="39"/>
    </location>
</feature>
<proteinExistence type="predicted"/>
<gene>
    <name evidence="2" type="ORF">BK750_15915</name>
</gene>
<evidence type="ECO:0000313" key="3">
    <source>
        <dbReference type="Proteomes" id="UP000194853"/>
    </source>
</evidence>
<dbReference type="EMBL" id="MOOS01000112">
    <property type="protein sequence ID" value="OUB66824.1"/>
    <property type="molecule type" value="Genomic_DNA"/>
</dbReference>
<evidence type="ECO:0000313" key="2">
    <source>
        <dbReference type="EMBL" id="OUB66824.1"/>
    </source>
</evidence>
<comment type="caution">
    <text evidence="2">The sequence shown here is derived from an EMBL/GenBank/DDBJ whole genome shotgun (WGS) entry which is preliminary data.</text>
</comment>
<sequence>MKVQGIINNITTKPINWPKEILFSITLSIVLYYIANYIYNPGVSNSLIRSTILFFLILNTLLYPIYKYFLLKFLKKIKYTLDNK</sequence>
<name>A0A9X6M663_BACTJ</name>
<keyword evidence="1" id="KW-0812">Transmembrane</keyword>
<evidence type="ECO:0000256" key="1">
    <source>
        <dbReference type="SAM" id="Phobius"/>
    </source>
</evidence>
<keyword evidence="1" id="KW-0472">Membrane</keyword>
<feature type="transmembrane region" description="Helical" evidence="1">
    <location>
        <begin position="51"/>
        <end position="70"/>
    </location>
</feature>